<protein>
    <submittedName>
        <fullName evidence="3">GRANULINS domain-containing protein</fullName>
    </submittedName>
</protein>
<dbReference type="Proteomes" id="UP000050741">
    <property type="component" value="Unassembled WGS sequence"/>
</dbReference>
<evidence type="ECO:0000313" key="2">
    <source>
        <dbReference type="Proteomes" id="UP000050741"/>
    </source>
</evidence>
<keyword evidence="1" id="KW-0812">Transmembrane</keyword>
<keyword evidence="2" id="KW-1185">Reference proteome</keyword>
<evidence type="ECO:0000313" key="3">
    <source>
        <dbReference type="WBParaSite" id="GPLIN_001301400"/>
    </source>
</evidence>
<evidence type="ECO:0000256" key="1">
    <source>
        <dbReference type="SAM" id="Phobius"/>
    </source>
</evidence>
<organism evidence="2 3">
    <name type="scientific">Globodera pallida</name>
    <name type="common">Potato cyst nematode worm</name>
    <name type="synonym">Heterodera pallida</name>
    <dbReference type="NCBI Taxonomy" id="36090"/>
    <lineage>
        <taxon>Eukaryota</taxon>
        <taxon>Metazoa</taxon>
        <taxon>Ecdysozoa</taxon>
        <taxon>Nematoda</taxon>
        <taxon>Chromadorea</taxon>
        <taxon>Rhabditida</taxon>
        <taxon>Tylenchina</taxon>
        <taxon>Tylenchomorpha</taxon>
        <taxon>Tylenchoidea</taxon>
        <taxon>Heteroderidae</taxon>
        <taxon>Heteroderinae</taxon>
        <taxon>Globodera</taxon>
    </lineage>
</organism>
<keyword evidence="1" id="KW-1133">Transmembrane helix</keyword>
<keyword evidence="1" id="KW-0472">Membrane</keyword>
<proteinExistence type="predicted"/>
<sequence>MSEKFNLKLLPTANKALIPLPFLVGFIICICCHGASAVCVTKEGPSLNQSAQPLELGGCVNFRCPDNYECNSAYKCCNPRKQSQIYHRFDLLGLCLASHS</sequence>
<accession>A0A183CJF8</accession>
<dbReference type="AlphaFoldDB" id="A0A183CJF8"/>
<reference evidence="2" key="1">
    <citation type="submission" date="2014-05" db="EMBL/GenBank/DDBJ databases">
        <title>The genome and life-stage specific transcriptomes of Globodera pallida elucidate key aspects of plant parasitism by a cyst nematode.</title>
        <authorList>
            <person name="Cotton J.A."/>
            <person name="Lilley C.J."/>
            <person name="Jones L.M."/>
            <person name="Kikuchi T."/>
            <person name="Reid A.J."/>
            <person name="Thorpe P."/>
            <person name="Tsai I.J."/>
            <person name="Beasley H."/>
            <person name="Blok V."/>
            <person name="Cock P.J.A."/>
            <person name="Van den Akker S.E."/>
            <person name="Holroyd N."/>
            <person name="Hunt M."/>
            <person name="Mantelin S."/>
            <person name="Naghra H."/>
            <person name="Pain A."/>
            <person name="Palomares-Rius J.E."/>
            <person name="Zarowiecki M."/>
            <person name="Berriman M."/>
            <person name="Jones J.T."/>
            <person name="Urwin P.E."/>
        </authorList>
    </citation>
    <scope>NUCLEOTIDE SEQUENCE [LARGE SCALE GENOMIC DNA]</scope>
    <source>
        <strain evidence="2">Lindley</strain>
    </source>
</reference>
<name>A0A183CJF8_GLOPA</name>
<dbReference type="WBParaSite" id="GPLIN_001301400">
    <property type="protein sequence ID" value="GPLIN_001301400"/>
    <property type="gene ID" value="GPLIN_001301400"/>
</dbReference>
<reference evidence="3" key="2">
    <citation type="submission" date="2016-06" db="UniProtKB">
        <authorList>
            <consortium name="WormBaseParasite"/>
        </authorList>
    </citation>
    <scope>IDENTIFICATION</scope>
</reference>
<feature type="transmembrane region" description="Helical" evidence="1">
    <location>
        <begin position="20"/>
        <end position="40"/>
    </location>
</feature>